<feature type="compositionally biased region" description="Polar residues" evidence="1">
    <location>
        <begin position="223"/>
        <end position="236"/>
    </location>
</feature>
<evidence type="ECO:0000256" key="1">
    <source>
        <dbReference type="SAM" id="MobiDB-lite"/>
    </source>
</evidence>
<dbReference type="EMBL" id="BQOB01000001">
    <property type="protein sequence ID" value="GKH79258.1"/>
    <property type="molecule type" value="Genomic_DNA"/>
</dbReference>
<dbReference type="Proteomes" id="UP001055104">
    <property type="component" value="Unassembled WGS sequence"/>
</dbReference>
<proteinExistence type="predicted"/>
<sequence length="268" mass="28856">MAKNVLKAWLVDNTVTTDDKTDKIFSLETTRSIGKDIILDRMVAKNPGVRRETMALGIELMEEVISEALMNGESVNTGLFRGVAQFRGVAKQNAWDSTVNSIYVSLTQGKVLREAIKDTRVDVLGERPVKFYIGSGQDAATRAVDFSATAGRNFTLFGKNLTVVGTDPSVGVTLTFVATGSVTKIDKDMIVLNEPSRLIILLPASLEDGEYTITVTTQYKGSSTDLLKTPRSTSHNIYVGGLPDDGGSTEEPDGEGSDDGDQTENPLG</sequence>
<protein>
    <recommendedName>
        <fullName evidence="6">DUF4469 domain-containing protein</fullName>
    </recommendedName>
</protein>
<name>A0AA37NTF1_9BACT</name>
<gene>
    <name evidence="4" type="ORF">CE91St7_01420</name>
</gene>
<feature type="region of interest" description="Disordered" evidence="1">
    <location>
        <begin position="223"/>
        <end position="268"/>
    </location>
</feature>
<evidence type="ECO:0000259" key="3">
    <source>
        <dbReference type="Pfam" id="PF14848"/>
    </source>
</evidence>
<dbReference type="Gene3D" id="2.70.50.70">
    <property type="match status" value="2"/>
</dbReference>
<reference evidence="4" key="1">
    <citation type="submission" date="2022-01" db="EMBL/GenBank/DDBJ databases">
        <title>Novel bile acid biosynthetic pathways are enriched in the microbiome of centenarians.</title>
        <authorList>
            <person name="Sato Y."/>
            <person name="Atarashi K."/>
            <person name="Plichta R.D."/>
            <person name="Arai Y."/>
            <person name="Sasajima S."/>
            <person name="Kearney M.S."/>
            <person name="Suda W."/>
            <person name="Takeshita K."/>
            <person name="Sasaki T."/>
            <person name="Okamoto S."/>
            <person name="Skelly N.A."/>
            <person name="Okamura Y."/>
            <person name="Vlamakis H."/>
            <person name="Li Y."/>
            <person name="Tanoue T."/>
            <person name="Takei H."/>
            <person name="Nittono H."/>
            <person name="Narushima S."/>
            <person name="Irie J."/>
            <person name="Itoh H."/>
            <person name="Moriya K."/>
            <person name="Sugiura Y."/>
            <person name="Suematsu M."/>
            <person name="Moritoki N."/>
            <person name="Shibata S."/>
            <person name="Littman R.D."/>
            <person name="Fischbach A.M."/>
            <person name="Uwamino Y."/>
            <person name="Inoue T."/>
            <person name="Honda A."/>
            <person name="Hattori M."/>
            <person name="Murai T."/>
            <person name="Xavier J.R."/>
            <person name="Hirose N."/>
            <person name="Honda K."/>
        </authorList>
    </citation>
    <scope>NUCLEOTIDE SEQUENCE</scope>
    <source>
        <strain evidence="4">CE91-St7</strain>
    </source>
</reference>
<dbReference type="KEGG" id="bdo:EL88_16570"/>
<feature type="domain" description="DUF4469" evidence="2">
    <location>
        <begin position="132"/>
        <end position="232"/>
    </location>
</feature>
<dbReference type="InterPro" id="IPR049893">
    <property type="entry name" value="Bvu_2165-like_IHF-HU-DNA_bdg"/>
</dbReference>
<dbReference type="InterPro" id="IPR027824">
    <property type="entry name" value="DUF4469"/>
</dbReference>
<dbReference type="CDD" id="cd12843">
    <property type="entry name" value="Bvu_2165_C_like"/>
    <property type="match status" value="1"/>
</dbReference>
<evidence type="ECO:0000259" key="2">
    <source>
        <dbReference type="Pfam" id="PF14734"/>
    </source>
</evidence>
<dbReference type="AlphaFoldDB" id="A0AA37NTF1"/>
<dbReference type="CDD" id="cd13833">
    <property type="entry name" value="HU_IHF_like"/>
    <property type="match status" value="1"/>
</dbReference>
<dbReference type="Pfam" id="PF14734">
    <property type="entry name" value="DUF4469"/>
    <property type="match status" value="1"/>
</dbReference>
<organism evidence="4 5">
    <name type="scientific">Phocaeicola dorei</name>
    <dbReference type="NCBI Taxonomy" id="357276"/>
    <lineage>
        <taxon>Bacteria</taxon>
        <taxon>Pseudomonadati</taxon>
        <taxon>Bacteroidota</taxon>
        <taxon>Bacteroidia</taxon>
        <taxon>Bacteroidales</taxon>
        <taxon>Bacteroidaceae</taxon>
        <taxon>Phocaeicola</taxon>
    </lineage>
</organism>
<dbReference type="Pfam" id="PF14848">
    <property type="entry name" value="HU-DNA_bdg"/>
    <property type="match status" value="1"/>
</dbReference>
<comment type="caution">
    <text evidence="4">The sequence shown here is derived from an EMBL/GenBank/DDBJ whole genome shotgun (WGS) entry which is preliminary data.</text>
</comment>
<evidence type="ECO:0000313" key="5">
    <source>
        <dbReference type="Proteomes" id="UP001055104"/>
    </source>
</evidence>
<feature type="domain" description="Bvu-2165-like IHF-HU-like DNA-binding" evidence="3">
    <location>
        <begin position="5"/>
        <end position="125"/>
    </location>
</feature>
<dbReference type="RefSeq" id="WP_038610767.1">
    <property type="nucleotide sequence ID" value="NZ_BQOA01000001.1"/>
</dbReference>
<accession>A0AA37NTF1</accession>
<evidence type="ECO:0000313" key="4">
    <source>
        <dbReference type="EMBL" id="GKH79258.1"/>
    </source>
</evidence>
<evidence type="ECO:0008006" key="6">
    <source>
        <dbReference type="Google" id="ProtNLM"/>
    </source>
</evidence>
<feature type="compositionally biased region" description="Acidic residues" evidence="1">
    <location>
        <begin position="247"/>
        <end position="262"/>
    </location>
</feature>